<name>A0AAV5QLR6_9ASCO</name>
<evidence type="ECO:0000313" key="1">
    <source>
        <dbReference type="EMBL" id="GMM35384.1"/>
    </source>
</evidence>
<proteinExistence type="predicted"/>
<dbReference type="AlphaFoldDB" id="A0AAV5QLR6"/>
<sequence length="72" mass="8086">MCPQDKPKSRHQSIPLVVNIPEESVESINIPSVHSPCQNISDGIHGQREPCGNLLFIFIVWDVIHTRKKGSK</sequence>
<dbReference type="EMBL" id="BTFZ01000006">
    <property type="protein sequence ID" value="GMM35384.1"/>
    <property type="molecule type" value="Genomic_DNA"/>
</dbReference>
<dbReference type="GeneID" id="90073363"/>
<dbReference type="Proteomes" id="UP001360560">
    <property type="component" value="Unassembled WGS sequence"/>
</dbReference>
<dbReference type="RefSeq" id="XP_064852384.1">
    <property type="nucleotide sequence ID" value="XM_064996312.1"/>
</dbReference>
<accession>A0AAV5QLR6</accession>
<reference evidence="1 2" key="1">
    <citation type="journal article" date="2023" name="Elife">
        <title>Identification of key yeast species and microbe-microbe interactions impacting larval growth of Drosophila in the wild.</title>
        <authorList>
            <person name="Mure A."/>
            <person name="Sugiura Y."/>
            <person name="Maeda R."/>
            <person name="Honda K."/>
            <person name="Sakurai N."/>
            <person name="Takahashi Y."/>
            <person name="Watada M."/>
            <person name="Katoh T."/>
            <person name="Gotoh A."/>
            <person name="Gotoh Y."/>
            <person name="Taniguchi I."/>
            <person name="Nakamura K."/>
            <person name="Hayashi T."/>
            <person name="Katayama T."/>
            <person name="Uemura T."/>
            <person name="Hattori Y."/>
        </authorList>
    </citation>
    <scope>NUCLEOTIDE SEQUENCE [LARGE SCALE GENOMIC DNA]</scope>
    <source>
        <strain evidence="1 2">SC-9</strain>
    </source>
</reference>
<comment type="caution">
    <text evidence="1">The sequence shown here is derived from an EMBL/GenBank/DDBJ whole genome shotgun (WGS) entry which is preliminary data.</text>
</comment>
<keyword evidence="2" id="KW-1185">Reference proteome</keyword>
<protein>
    <submittedName>
        <fullName evidence="1">Uncharacterized protein</fullName>
    </submittedName>
</protein>
<evidence type="ECO:0000313" key="2">
    <source>
        <dbReference type="Proteomes" id="UP001360560"/>
    </source>
</evidence>
<organism evidence="1 2">
    <name type="scientific">Saccharomycopsis crataegensis</name>
    <dbReference type="NCBI Taxonomy" id="43959"/>
    <lineage>
        <taxon>Eukaryota</taxon>
        <taxon>Fungi</taxon>
        <taxon>Dikarya</taxon>
        <taxon>Ascomycota</taxon>
        <taxon>Saccharomycotina</taxon>
        <taxon>Saccharomycetes</taxon>
        <taxon>Saccharomycopsidaceae</taxon>
        <taxon>Saccharomycopsis</taxon>
    </lineage>
</organism>
<gene>
    <name evidence="1" type="ORF">DASC09_027090</name>
</gene>